<gene>
    <name evidence="5" type="ORF">O6P32_11405</name>
</gene>
<dbReference type="RefSeq" id="WP_269878634.1">
    <property type="nucleotide sequence ID" value="NZ_JAPZVM010000011.1"/>
</dbReference>
<comment type="similarity">
    <text evidence="1">Belongs to the carbohydrate kinase PfkB family.</text>
</comment>
<dbReference type="Proteomes" id="UP001141933">
    <property type="component" value="Unassembled WGS sequence"/>
</dbReference>
<evidence type="ECO:0000256" key="1">
    <source>
        <dbReference type="ARBA" id="ARBA00010688"/>
    </source>
</evidence>
<sequence length="328" mass="35398">MDKILGMGNALVDILAVLDNDLLLEELNLPKGSMQLINEEVLQKVRGKFASLPTHRATGGAACNTIAALAKLGATPGLIGKVGEDENGRFFTATLQDYGVTTNLLSGGLPTGIASTFISPGGERTFCTYLGAAATLKAEDLSPEMFEGYTYFYIEGYLLQDHDLILRAMQLAKQAGLQICLDMASYNIVEEEREFFAMLIERYVDIVFANESEARAYTGKDPMEALDEISSLCSVAIVKTGKEGSLIKKGTEFVQVTPVPVEKVVDTTGAGDFYAAGFLYGLVCGCSLKKCAQISSILAGQVIQIVGTELKPEQWNEIKLNIDRVLHA</sequence>
<dbReference type="InterPro" id="IPR011611">
    <property type="entry name" value="PfkB_dom"/>
</dbReference>
<dbReference type="Gene3D" id="3.40.1190.20">
    <property type="match status" value="1"/>
</dbReference>
<dbReference type="PROSITE" id="PS00584">
    <property type="entry name" value="PFKB_KINASES_2"/>
    <property type="match status" value="1"/>
</dbReference>
<dbReference type="InterPro" id="IPR052700">
    <property type="entry name" value="Carb_kinase_PfkB-like"/>
</dbReference>
<evidence type="ECO:0000256" key="3">
    <source>
        <dbReference type="ARBA" id="ARBA00022777"/>
    </source>
</evidence>
<evidence type="ECO:0000256" key="2">
    <source>
        <dbReference type="ARBA" id="ARBA00022679"/>
    </source>
</evidence>
<protein>
    <submittedName>
        <fullName evidence="5">Adenosine kinase</fullName>
    </submittedName>
</protein>
<dbReference type="CDD" id="cd01168">
    <property type="entry name" value="adenosine_kinase"/>
    <property type="match status" value="1"/>
</dbReference>
<dbReference type="PANTHER" id="PTHR43320:SF3">
    <property type="entry name" value="CARBOHYDRATE KINASE PFKB DOMAIN-CONTAINING PROTEIN"/>
    <property type="match status" value="1"/>
</dbReference>
<keyword evidence="3 5" id="KW-0418">Kinase</keyword>
<keyword evidence="6" id="KW-1185">Reference proteome</keyword>
<dbReference type="Pfam" id="PF00294">
    <property type="entry name" value="PfkB"/>
    <property type="match status" value="1"/>
</dbReference>
<dbReference type="SUPFAM" id="SSF53613">
    <property type="entry name" value="Ribokinase-like"/>
    <property type="match status" value="1"/>
</dbReference>
<feature type="domain" description="Carbohydrate kinase PfkB" evidence="4">
    <location>
        <begin position="55"/>
        <end position="310"/>
    </location>
</feature>
<evidence type="ECO:0000313" key="6">
    <source>
        <dbReference type="Proteomes" id="UP001141933"/>
    </source>
</evidence>
<reference evidence="5" key="1">
    <citation type="submission" date="2022-12" db="EMBL/GenBank/DDBJ databases">
        <title>Phocaeicola acetigenes sp. nov., isolated feces from a healthy human.</title>
        <authorList>
            <person name="Do H."/>
            <person name="Ha Y.B."/>
            <person name="Kim J.-S."/>
            <person name="Suh M.K."/>
            <person name="Kim H.S."/>
            <person name="Lee J.-S."/>
        </authorList>
    </citation>
    <scope>NUCLEOTIDE SEQUENCE</scope>
    <source>
        <strain evidence="5">KGMB11183</strain>
    </source>
</reference>
<dbReference type="PANTHER" id="PTHR43320">
    <property type="entry name" value="SUGAR KINASE"/>
    <property type="match status" value="1"/>
</dbReference>
<accession>A0ABT4PJS2</accession>
<dbReference type="GO" id="GO:0016301">
    <property type="term" value="F:kinase activity"/>
    <property type="evidence" value="ECO:0007669"/>
    <property type="project" value="UniProtKB-KW"/>
</dbReference>
<comment type="caution">
    <text evidence="5">The sequence shown here is derived from an EMBL/GenBank/DDBJ whole genome shotgun (WGS) entry which is preliminary data.</text>
</comment>
<organism evidence="5 6">
    <name type="scientific">Phocaeicola acetigenes</name>
    <dbReference type="NCBI Taxonomy" id="3016083"/>
    <lineage>
        <taxon>Bacteria</taxon>
        <taxon>Pseudomonadati</taxon>
        <taxon>Bacteroidota</taxon>
        <taxon>Bacteroidia</taxon>
        <taxon>Bacteroidales</taxon>
        <taxon>Bacteroidaceae</taxon>
        <taxon>Phocaeicola</taxon>
    </lineage>
</organism>
<name>A0ABT4PJS2_9BACT</name>
<evidence type="ECO:0000313" key="5">
    <source>
        <dbReference type="EMBL" id="MCZ8373306.1"/>
    </source>
</evidence>
<keyword evidence="2" id="KW-0808">Transferase</keyword>
<proteinExistence type="inferred from homology"/>
<dbReference type="EMBL" id="JAPZVM010000011">
    <property type="protein sequence ID" value="MCZ8373306.1"/>
    <property type="molecule type" value="Genomic_DNA"/>
</dbReference>
<evidence type="ECO:0000259" key="4">
    <source>
        <dbReference type="Pfam" id="PF00294"/>
    </source>
</evidence>
<dbReference type="InterPro" id="IPR029056">
    <property type="entry name" value="Ribokinase-like"/>
</dbReference>
<dbReference type="InterPro" id="IPR002173">
    <property type="entry name" value="Carboh/pur_kinase_PfkB_CS"/>
</dbReference>